<evidence type="ECO:0000313" key="4">
    <source>
        <dbReference type="Proteomes" id="UP000266906"/>
    </source>
</evidence>
<name>A0A3N4RR66_9ACTN</name>
<reference evidence="3 4" key="1">
    <citation type="submission" date="2018-11" db="EMBL/GenBank/DDBJ databases">
        <title>Sequencing the genomes of 1000 actinobacteria strains.</title>
        <authorList>
            <person name="Klenk H.-P."/>
        </authorList>
    </citation>
    <scope>NUCLEOTIDE SEQUENCE [LARGE SCALE GENOMIC DNA]</scope>
    <source>
        <strain evidence="3 4">DSM 44781</strain>
    </source>
</reference>
<protein>
    <recommendedName>
        <fullName evidence="5">Tat pathway signal sequence domain protein</fullName>
    </recommendedName>
</protein>
<keyword evidence="4" id="KW-1185">Reference proteome</keyword>
<feature type="transmembrane region" description="Helical" evidence="2">
    <location>
        <begin position="49"/>
        <end position="68"/>
    </location>
</feature>
<proteinExistence type="predicted"/>
<dbReference type="AlphaFoldDB" id="A0A3N4RR66"/>
<feature type="region of interest" description="Disordered" evidence="1">
    <location>
        <begin position="1"/>
        <end position="40"/>
    </location>
</feature>
<evidence type="ECO:0000313" key="3">
    <source>
        <dbReference type="EMBL" id="RPE35336.1"/>
    </source>
</evidence>
<dbReference type="EMBL" id="RKQG01000001">
    <property type="protein sequence ID" value="RPE35336.1"/>
    <property type="molecule type" value="Genomic_DNA"/>
</dbReference>
<evidence type="ECO:0000256" key="2">
    <source>
        <dbReference type="SAM" id="Phobius"/>
    </source>
</evidence>
<dbReference type="Proteomes" id="UP000266906">
    <property type="component" value="Unassembled WGS sequence"/>
</dbReference>
<evidence type="ECO:0008006" key="5">
    <source>
        <dbReference type="Google" id="ProtNLM"/>
    </source>
</evidence>
<sequence length="219" mass="23333">MSGERELPSGPGGFLGPVEPGEGTWTPLALRPEPPPERPPRLLSRRQKWLLASFLLLAVLGLTIAHAVNYPERAANSPPPQQQLPPFPSQSTRFEYGGPAPAFQDSFAIRLTVRNTGPALVDVLGVSQGYPGLTVRVSGWLPQTVPSGGTIELRVGLKVTDCSGAPADATLPFLDVTLRNTRAMETVSQILGDAYARDLSAALHSACDDSDYRTPATTP</sequence>
<organism evidence="3 4">
    <name type="scientific">Kitasatospora cineracea</name>
    <dbReference type="NCBI Taxonomy" id="88074"/>
    <lineage>
        <taxon>Bacteria</taxon>
        <taxon>Bacillati</taxon>
        <taxon>Actinomycetota</taxon>
        <taxon>Actinomycetes</taxon>
        <taxon>Kitasatosporales</taxon>
        <taxon>Streptomycetaceae</taxon>
        <taxon>Kitasatospora</taxon>
    </lineage>
</organism>
<keyword evidence="2" id="KW-0472">Membrane</keyword>
<dbReference type="RefSeq" id="WP_123818824.1">
    <property type="nucleotide sequence ID" value="NZ_RKQG01000001.1"/>
</dbReference>
<accession>A0A3N4RR66</accession>
<comment type="caution">
    <text evidence="3">The sequence shown here is derived from an EMBL/GenBank/DDBJ whole genome shotgun (WGS) entry which is preliminary data.</text>
</comment>
<evidence type="ECO:0000256" key="1">
    <source>
        <dbReference type="SAM" id="MobiDB-lite"/>
    </source>
</evidence>
<keyword evidence="2" id="KW-1133">Transmembrane helix</keyword>
<gene>
    <name evidence="3" type="ORF">EDD38_3685</name>
</gene>
<keyword evidence="2" id="KW-0812">Transmembrane</keyword>